<protein>
    <submittedName>
        <fullName evidence="8">Uncharacterized protein</fullName>
    </submittedName>
</protein>
<dbReference type="InterPro" id="IPR002017">
    <property type="entry name" value="Spectrin_repeat"/>
</dbReference>
<dbReference type="Proteomes" id="UP000287033">
    <property type="component" value="Unassembled WGS sequence"/>
</dbReference>
<dbReference type="FunFam" id="1.20.58.60:FF:000007">
    <property type="entry name" value="Spectrin alpha chain non-erythrocytic 1"/>
    <property type="match status" value="1"/>
</dbReference>
<dbReference type="Pfam" id="PF00435">
    <property type="entry name" value="Spectrin"/>
    <property type="match status" value="4"/>
</dbReference>
<gene>
    <name evidence="8" type="ORF">chiPu_0018889</name>
</gene>
<dbReference type="STRING" id="137246.A0A401RRB2"/>
<sequence>MLVLKEEKGRELIGTADVKSFLQKCQDTTALLQEKLTLLPDTEISNSKKTVDEERRKHVVSEREIQALETRIEYLTKMARSIKDTNPAESAAIMEQVHEMEVLLHRVKGQASRRRQLLSDAYNQQLYSQESKELLLWAGNMKDKLNSKEMGFDVGSAENLLKEHNDLLLEINAHKIRRSEDQAVYLVGRKVLALRCDTGDREVKLVAKLIVESANLEFKRISLFYERFEKLHELGDRVMKGNCVGEVPRTMQKVMEVQSELEAAWKERNVRLQEGLELQQFNREADRIEATLAGHEAFLKINDLGDNVDSVSSLLKRHEDFENVLKLTDQRIRGLQDKASRLSKNSNYTNTIRKRVFVITDKWTDLNRSSNYRRTRLLASQKLQEFNRDVAELLMWIDEKFKIASDESYRDPTNILRKLKRHEAVEKEVMANEVRVDDLRKTGNNLIEENHYARDNIRSCLATLREKWMKLCNKLVERGDKMRQAGQQEQLMELLQV</sequence>
<evidence type="ECO:0000313" key="9">
    <source>
        <dbReference type="Proteomes" id="UP000287033"/>
    </source>
</evidence>
<proteinExistence type="inferred from homology"/>
<comment type="similarity">
    <text evidence="2">Belongs to the spectrin family.</text>
</comment>
<comment type="caution">
    <text evidence="8">The sequence shown here is derived from an EMBL/GenBank/DDBJ whole genome shotgun (WGS) entry which is preliminary data.</text>
</comment>
<organism evidence="8 9">
    <name type="scientific">Chiloscyllium punctatum</name>
    <name type="common">Brownbanded bambooshark</name>
    <name type="synonym">Hemiscyllium punctatum</name>
    <dbReference type="NCBI Taxonomy" id="137246"/>
    <lineage>
        <taxon>Eukaryota</taxon>
        <taxon>Metazoa</taxon>
        <taxon>Chordata</taxon>
        <taxon>Craniata</taxon>
        <taxon>Vertebrata</taxon>
        <taxon>Chondrichthyes</taxon>
        <taxon>Elasmobranchii</taxon>
        <taxon>Galeomorphii</taxon>
        <taxon>Galeoidea</taxon>
        <taxon>Orectolobiformes</taxon>
        <taxon>Hemiscylliidae</taxon>
        <taxon>Chiloscyllium</taxon>
    </lineage>
</organism>
<dbReference type="FunFam" id="1.20.58.60:FF:000293">
    <property type="entry name" value="Spectrin, beta, non-erythrocytic 5"/>
    <property type="match status" value="1"/>
</dbReference>
<keyword evidence="3" id="KW-0117">Actin capping</keyword>
<evidence type="ECO:0000256" key="7">
    <source>
        <dbReference type="ARBA" id="ARBA00023212"/>
    </source>
</evidence>
<dbReference type="GO" id="GO:0051693">
    <property type="term" value="P:actin filament capping"/>
    <property type="evidence" value="ECO:0007669"/>
    <property type="project" value="UniProtKB-KW"/>
</dbReference>
<evidence type="ECO:0000256" key="4">
    <source>
        <dbReference type="ARBA" id="ARBA00022490"/>
    </source>
</evidence>
<dbReference type="CDD" id="cd00176">
    <property type="entry name" value="SPEC"/>
    <property type="match status" value="2"/>
</dbReference>
<reference evidence="8 9" key="1">
    <citation type="journal article" date="2018" name="Nat. Ecol. Evol.">
        <title>Shark genomes provide insights into elasmobranch evolution and the origin of vertebrates.</title>
        <authorList>
            <person name="Hara Y"/>
            <person name="Yamaguchi K"/>
            <person name="Onimaru K"/>
            <person name="Kadota M"/>
            <person name="Koyanagi M"/>
            <person name="Keeley SD"/>
            <person name="Tatsumi K"/>
            <person name="Tanaka K"/>
            <person name="Motone F"/>
            <person name="Kageyama Y"/>
            <person name="Nozu R"/>
            <person name="Adachi N"/>
            <person name="Nishimura O"/>
            <person name="Nakagawa R"/>
            <person name="Tanegashima C"/>
            <person name="Kiyatake I"/>
            <person name="Matsumoto R"/>
            <person name="Murakumo K"/>
            <person name="Nishida K"/>
            <person name="Terakita A"/>
            <person name="Kuratani S"/>
            <person name="Sato K"/>
            <person name="Hyodo S Kuraku.S."/>
        </authorList>
    </citation>
    <scope>NUCLEOTIDE SEQUENCE [LARGE SCALE GENOMIC DNA]</scope>
</reference>
<comment type="subcellular location">
    <subcellularLocation>
        <location evidence="1">Cytoplasm</location>
        <location evidence="1">Cytoskeleton</location>
    </subcellularLocation>
</comment>
<name>A0A401RRB2_CHIPU</name>
<evidence type="ECO:0000256" key="2">
    <source>
        <dbReference type="ARBA" id="ARBA00006826"/>
    </source>
</evidence>
<accession>A0A401RRB2</accession>
<keyword evidence="4" id="KW-0963">Cytoplasm</keyword>
<dbReference type="EMBL" id="BEZZ01001730">
    <property type="protein sequence ID" value="GCC20330.1"/>
    <property type="molecule type" value="Genomic_DNA"/>
</dbReference>
<dbReference type="SMART" id="SM00150">
    <property type="entry name" value="SPEC"/>
    <property type="match status" value="4"/>
</dbReference>
<evidence type="ECO:0000256" key="1">
    <source>
        <dbReference type="ARBA" id="ARBA00004245"/>
    </source>
</evidence>
<dbReference type="GO" id="GO:0005856">
    <property type="term" value="C:cytoskeleton"/>
    <property type="evidence" value="ECO:0007669"/>
    <property type="project" value="UniProtKB-SubCell"/>
</dbReference>
<evidence type="ECO:0000256" key="5">
    <source>
        <dbReference type="ARBA" id="ARBA00022737"/>
    </source>
</evidence>
<dbReference type="GO" id="GO:0003779">
    <property type="term" value="F:actin binding"/>
    <property type="evidence" value="ECO:0007669"/>
    <property type="project" value="UniProtKB-KW"/>
</dbReference>
<keyword evidence="5" id="KW-0677">Repeat</keyword>
<evidence type="ECO:0000256" key="6">
    <source>
        <dbReference type="ARBA" id="ARBA00023203"/>
    </source>
</evidence>
<keyword evidence="6" id="KW-0009">Actin-binding</keyword>
<dbReference type="Gene3D" id="1.20.58.60">
    <property type="match status" value="4"/>
</dbReference>
<dbReference type="SUPFAM" id="SSF46966">
    <property type="entry name" value="Spectrin repeat"/>
    <property type="match status" value="4"/>
</dbReference>
<dbReference type="AlphaFoldDB" id="A0A401RRB2"/>
<dbReference type="GO" id="GO:0005737">
    <property type="term" value="C:cytoplasm"/>
    <property type="evidence" value="ECO:0007669"/>
    <property type="project" value="UniProtKB-ARBA"/>
</dbReference>
<keyword evidence="7" id="KW-0206">Cytoskeleton</keyword>
<dbReference type="OMA" id="CDEMENT"/>
<dbReference type="PANTHER" id="PTHR11915">
    <property type="entry name" value="SPECTRIN/FILAMIN RELATED CYTOSKELETAL PROTEIN"/>
    <property type="match status" value="1"/>
</dbReference>
<keyword evidence="9" id="KW-1185">Reference proteome</keyword>
<evidence type="ECO:0000256" key="3">
    <source>
        <dbReference type="ARBA" id="ARBA00022467"/>
    </source>
</evidence>
<dbReference type="OrthoDB" id="9942256at2759"/>
<dbReference type="InterPro" id="IPR018159">
    <property type="entry name" value="Spectrin/alpha-actinin"/>
</dbReference>
<evidence type="ECO:0000313" key="8">
    <source>
        <dbReference type="EMBL" id="GCC20330.1"/>
    </source>
</evidence>